<comment type="caution">
    <text evidence="4">The sequence shown here is derived from an EMBL/GenBank/DDBJ whole genome shotgun (WGS) entry which is preliminary data.</text>
</comment>
<dbReference type="Proteomes" id="UP000230093">
    <property type="component" value="Unassembled WGS sequence"/>
</dbReference>
<keyword evidence="3" id="KW-0472">Membrane</keyword>
<evidence type="ECO:0000256" key="3">
    <source>
        <dbReference type="SAM" id="Phobius"/>
    </source>
</evidence>
<gene>
    <name evidence="4" type="ORF">COT75_01460</name>
</gene>
<feature type="transmembrane region" description="Helical" evidence="3">
    <location>
        <begin position="20"/>
        <end position="37"/>
    </location>
</feature>
<evidence type="ECO:0000313" key="4">
    <source>
        <dbReference type="EMBL" id="PIS09448.1"/>
    </source>
</evidence>
<protein>
    <submittedName>
        <fullName evidence="4">Uncharacterized protein</fullName>
    </submittedName>
</protein>
<dbReference type="EMBL" id="PEZT01000009">
    <property type="protein sequence ID" value="PIS09448.1"/>
    <property type="molecule type" value="Genomic_DNA"/>
</dbReference>
<evidence type="ECO:0000256" key="1">
    <source>
        <dbReference type="SAM" id="Coils"/>
    </source>
</evidence>
<sequence>MKKNRLENRGNRKRNSSPLWLVIILSGIVVLLVWLQGNIKYQKTIKEFNEELIKINQEVEKLKLSKEEEIDLLREEIEDNKKLNDLEASPSIKETQAVFEASPSEEGKE</sequence>
<keyword evidence="3" id="KW-1133">Transmembrane helix</keyword>
<keyword evidence="1" id="KW-0175">Coiled coil</keyword>
<evidence type="ECO:0000256" key="2">
    <source>
        <dbReference type="SAM" id="MobiDB-lite"/>
    </source>
</evidence>
<feature type="coiled-coil region" evidence="1">
    <location>
        <begin position="38"/>
        <end position="83"/>
    </location>
</feature>
<name>A0A2H0WBZ1_9BACT</name>
<evidence type="ECO:0000313" key="5">
    <source>
        <dbReference type="Proteomes" id="UP000230093"/>
    </source>
</evidence>
<organism evidence="4 5">
    <name type="scientific">Candidatus Beckwithbacteria bacterium CG10_big_fil_rev_8_21_14_0_10_34_10</name>
    <dbReference type="NCBI Taxonomy" id="1974495"/>
    <lineage>
        <taxon>Bacteria</taxon>
        <taxon>Candidatus Beckwithiibacteriota</taxon>
    </lineage>
</organism>
<reference evidence="5" key="1">
    <citation type="submission" date="2017-09" db="EMBL/GenBank/DDBJ databases">
        <title>Depth-based differentiation of microbial function through sediment-hosted aquifers and enrichment of novel symbionts in the deep terrestrial subsurface.</title>
        <authorList>
            <person name="Probst A.J."/>
            <person name="Ladd B."/>
            <person name="Jarett J.K."/>
            <person name="Geller-Mcgrath D.E."/>
            <person name="Sieber C.M.K."/>
            <person name="Emerson J.B."/>
            <person name="Anantharaman K."/>
            <person name="Thomas B.C."/>
            <person name="Malmstrom R."/>
            <person name="Stieglmeier M."/>
            <person name="Klingl A."/>
            <person name="Woyke T."/>
            <person name="Ryan C.M."/>
            <person name="Banfield J.F."/>
        </authorList>
    </citation>
    <scope>NUCLEOTIDE SEQUENCE [LARGE SCALE GENOMIC DNA]</scope>
</reference>
<proteinExistence type="predicted"/>
<keyword evidence="3" id="KW-0812">Transmembrane</keyword>
<feature type="region of interest" description="Disordered" evidence="2">
    <location>
        <begin position="87"/>
        <end position="109"/>
    </location>
</feature>
<dbReference type="AlphaFoldDB" id="A0A2H0WBZ1"/>
<accession>A0A2H0WBZ1</accession>